<evidence type="ECO:0000313" key="1">
    <source>
        <dbReference type="EMBL" id="RVW31699.1"/>
    </source>
</evidence>
<evidence type="ECO:0000313" key="2">
    <source>
        <dbReference type="Proteomes" id="UP000288805"/>
    </source>
</evidence>
<organism evidence="1 2">
    <name type="scientific">Vitis vinifera</name>
    <name type="common">Grape</name>
    <dbReference type="NCBI Taxonomy" id="29760"/>
    <lineage>
        <taxon>Eukaryota</taxon>
        <taxon>Viridiplantae</taxon>
        <taxon>Streptophyta</taxon>
        <taxon>Embryophyta</taxon>
        <taxon>Tracheophyta</taxon>
        <taxon>Spermatophyta</taxon>
        <taxon>Magnoliopsida</taxon>
        <taxon>eudicotyledons</taxon>
        <taxon>Gunneridae</taxon>
        <taxon>Pentapetalae</taxon>
        <taxon>rosids</taxon>
        <taxon>Vitales</taxon>
        <taxon>Vitaceae</taxon>
        <taxon>Viteae</taxon>
        <taxon>Vitis</taxon>
    </lineage>
</organism>
<dbReference type="Proteomes" id="UP000288805">
    <property type="component" value="Unassembled WGS sequence"/>
</dbReference>
<dbReference type="EMBL" id="QGNW01001744">
    <property type="protein sequence ID" value="RVW31699.1"/>
    <property type="molecule type" value="Genomic_DNA"/>
</dbReference>
<comment type="caution">
    <text evidence="1">The sequence shown here is derived from an EMBL/GenBank/DDBJ whole genome shotgun (WGS) entry which is preliminary data.</text>
</comment>
<dbReference type="AlphaFoldDB" id="A0A438D8B9"/>
<reference evidence="1 2" key="1">
    <citation type="journal article" date="2018" name="PLoS Genet.">
        <title>Population sequencing reveals clonal diversity and ancestral inbreeding in the grapevine cultivar Chardonnay.</title>
        <authorList>
            <person name="Roach M.J."/>
            <person name="Johnson D.L."/>
            <person name="Bohlmann J."/>
            <person name="van Vuuren H.J."/>
            <person name="Jones S.J."/>
            <person name="Pretorius I.S."/>
            <person name="Schmidt S.A."/>
            <person name="Borneman A.R."/>
        </authorList>
    </citation>
    <scope>NUCLEOTIDE SEQUENCE [LARGE SCALE GENOMIC DNA]</scope>
    <source>
        <strain evidence="2">cv. Chardonnay</strain>
        <tissue evidence="1">Leaf</tissue>
    </source>
</reference>
<protein>
    <submittedName>
        <fullName evidence="1">Uncharacterized protein</fullName>
    </submittedName>
</protein>
<gene>
    <name evidence="1" type="ORF">CK203_095306</name>
</gene>
<name>A0A438D8B9_VITVI</name>
<accession>A0A438D8B9</accession>
<sequence length="52" mass="5509">MGIGVSQRKYVLDLLKEIGMLGGKTVDTPIDYTAKLGTVKGSALVDKGDIKD</sequence>
<proteinExistence type="predicted"/>